<keyword evidence="3" id="KW-1185">Reference proteome</keyword>
<dbReference type="Pfam" id="PF00535">
    <property type="entry name" value="Glycos_transf_2"/>
    <property type="match status" value="1"/>
</dbReference>
<keyword evidence="2" id="KW-0328">Glycosyltransferase</keyword>
<name>A0ABW1VB59_9MICO</name>
<gene>
    <name evidence="2" type="ORF">ACFQB0_01480</name>
</gene>
<feature type="domain" description="Glycosyltransferase 2-like" evidence="1">
    <location>
        <begin position="232"/>
        <end position="399"/>
    </location>
</feature>
<dbReference type="Gene3D" id="3.90.550.10">
    <property type="entry name" value="Spore Coat Polysaccharide Biosynthesis Protein SpsA, Chain A"/>
    <property type="match status" value="1"/>
</dbReference>
<keyword evidence="2" id="KW-0808">Transferase</keyword>
<dbReference type="PANTHER" id="PTHR43179">
    <property type="entry name" value="RHAMNOSYLTRANSFERASE WBBL"/>
    <property type="match status" value="1"/>
</dbReference>
<dbReference type="SUPFAM" id="SSF53448">
    <property type="entry name" value="Nucleotide-diphospho-sugar transferases"/>
    <property type="match status" value="2"/>
</dbReference>
<proteinExistence type="predicted"/>
<dbReference type="EMBL" id="JBHSTP010000001">
    <property type="protein sequence ID" value="MFC6354785.1"/>
    <property type="molecule type" value="Genomic_DNA"/>
</dbReference>
<dbReference type="InterPro" id="IPR029044">
    <property type="entry name" value="Nucleotide-diphossugar_trans"/>
</dbReference>
<comment type="caution">
    <text evidence="2">The sequence shown here is derived from an EMBL/GenBank/DDBJ whole genome shotgun (WGS) entry which is preliminary data.</text>
</comment>
<accession>A0ABW1VB59</accession>
<reference evidence="3" key="1">
    <citation type="journal article" date="2019" name="Int. J. Syst. Evol. Microbiol.">
        <title>The Global Catalogue of Microorganisms (GCM) 10K type strain sequencing project: providing services to taxonomists for standard genome sequencing and annotation.</title>
        <authorList>
            <consortium name="The Broad Institute Genomics Platform"/>
            <consortium name="The Broad Institute Genome Sequencing Center for Infectious Disease"/>
            <person name="Wu L."/>
            <person name="Ma J."/>
        </authorList>
    </citation>
    <scope>NUCLEOTIDE SEQUENCE [LARGE SCALE GENOMIC DNA]</scope>
    <source>
        <strain evidence="3">CCUG 43304</strain>
    </source>
</reference>
<evidence type="ECO:0000259" key="1">
    <source>
        <dbReference type="Pfam" id="PF00535"/>
    </source>
</evidence>
<dbReference type="InterPro" id="IPR001173">
    <property type="entry name" value="Glyco_trans_2-like"/>
</dbReference>
<sequence>MSASLASFAVLVDGRHASEDALAACLDSLVSVSLSPRVLSADETDPGAVFVSALDDAELLVVLDGGARLMPDALQTLGAAFERFPEIQSVYGDDDEIRRPEFSPIRLRSQDYLGAIRVFRSGTARTALAAGPLVPGAESLDLFFRLAEADAPVLRLPSPLSSRIEPEAFGEDMTIARRTAVGDHLERLGVDAEIDTLGDGTFRLRYAVVGEPLVSIVIPTRGGDAVIAGSERVLVVEAVRSILDRSNWAALEFVVVADDATPQTVIDDLVELAGERLRLVRWSEPFNFSAKMNRGALFARGEYLLLLNDDTELVSGGWIEELVGLAQQPGIGLVGTMLYFDDGTVQHGGHLYRGGQAGHIAHSWPPEWNDPLRSMGVVREVSGATAACAMIPADDFWEVGGFSNLFPGNYNDVDLCLKLRSIDRSILWTPYVRLYHFESKSRVATIAPSELTAIQNRWASRMQVDAYWPSYVD</sequence>
<evidence type="ECO:0000313" key="2">
    <source>
        <dbReference type="EMBL" id="MFC6354785.1"/>
    </source>
</evidence>
<dbReference type="GO" id="GO:0016757">
    <property type="term" value="F:glycosyltransferase activity"/>
    <property type="evidence" value="ECO:0007669"/>
    <property type="project" value="UniProtKB-KW"/>
</dbReference>
<organism evidence="2 3">
    <name type="scientific">Luethyella okanaganae</name>
    <dbReference type="NCBI Taxonomy" id="69372"/>
    <lineage>
        <taxon>Bacteria</taxon>
        <taxon>Bacillati</taxon>
        <taxon>Actinomycetota</taxon>
        <taxon>Actinomycetes</taxon>
        <taxon>Micrococcales</taxon>
        <taxon>Microbacteriaceae</taxon>
        <taxon>Luethyella</taxon>
    </lineage>
</organism>
<dbReference type="Proteomes" id="UP001596306">
    <property type="component" value="Unassembled WGS sequence"/>
</dbReference>
<dbReference type="EC" id="2.4.-.-" evidence="2"/>
<dbReference type="RefSeq" id="WP_386726666.1">
    <property type="nucleotide sequence ID" value="NZ_JBHSTP010000001.1"/>
</dbReference>
<dbReference type="PANTHER" id="PTHR43179:SF7">
    <property type="entry name" value="RHAMNOSYLTRANSFERASE WBBL"/>
    <property type="match status" value="1"/>
</dbReference>
<evidence type="ECO:0000313" key="3">
    <source>
        <dbReference type="Proteomes" id="UP001596306"/>
    </source>
</evidence>
<protein>
    <submittedName>
        <fullName evidence="2">Glycosyltransferase</fullName>
        <ecNumber evidence="2">2.4.-.-</ecNumber>
    </submittedName>
</protein>